<evidence type="ECO:0000313" key="4">
    <source>
        <dbReference type="Proteomes" id="UP000823900"/>
    </source>
</evidence>
<reference evidence="3" key="1">
    <citation type="journal article" date="2021" name="PeerJ">
        <title>Extensive microbial diversity within the chicken gut microbiome revealed by metagenomics and culture.</title>
        <authorList>
            <person name="Gilroy R."/>
            <person name="Ravi A."/>
            <person name="Getino M."/>
            <person name="Pursley I."/>
            <person name="Horton D.L."/>
            <person name="Alikhan N.F."/>
            <person name="Baker D."/>
            <person name="Gharbi K."/>
            <person name="Hall N."/>
            <person name="Watson M."/>
            <person name="Adriaenssens E.M."/>
            <person name="Foster-Nyarko E."/>
            <person name="Jarju S."/>
            <person name="Secka A."/>
            <person name="Antonio M."/>
            <person name="Oren A."/>
            <person name="Chaudhuri R.R."/>
            <person name="La Ragione R."/>
            <person name="Hildebrand F."/>
            <person name="Pallen M.J."/>
        </authorList>
    </citation>
    <scope>NUCLEOTIDE SEQUENCE</scope>
    <source>
        <strain evidence="3">CHK178-16964</strain>
    </source>
</reference>
<dbReference type="PANTHER" id="PTHR46558:SF11">
    <property type="entry name" value="HTH-TYPE TRANSCRIPTIONAL REGULATOR XRE"/>
    <property type="match status" value="1"/>
</dbReference>
<dbReference type="CDD" id="cd00093">
    <property type="entry name" value="HTH_XRE"/>
    <property type="match status" value="1"/>
</dbReference>
<dbReference type="AlphaFoldDB" id="A0A9D2HHL0"/>
<gene>
    <name evidence="3" type="ORF">IAA07_09575</name>
</gene>
<evidence type="ECO:0000313" key="3">
    <source>
        <dbReference type="EMBL" id="HJA71806.1"/>
    </source>
</evidence>
<dbReference type="SUPFAM" id="SSF47413">
    <property type="entry name" value="lambda repressor-like DNA-binding domains"/>
    <property type="match status" value="1"/>
</dbReference>
<dbReference type="InterPro" id="IPR010982">
    <property type="entry name" value="Lambda_DNA-bd_dom_sf"/>
</dbReference>
<dbReference type="EMBL" id="DWZA01000085">
    <property type="protein sequence ID" value="HJA71806.1"/>
    <property type="molecule type" value="Genomic_DNA"/>
</dbReference>
<reference evidence="3" key="2">
    <citation type="submission" date="2021-04" db="EMBL/GenBank/DDBJ databases">
        <authorList>
            <person name="Gilroy R."/>
        </authorList>
    </citation>
    <scope>NUCLEOTIDE SEQUENCE</scope>
    <source>
        <strain evidence="3">CHK178-16964</strain>
    </source>
</reference>
<name>A0A9D2HHL0_9FIRM</name>
<dbReference type="InterPro" id="IPR001387">
    <property type="entry name" value="Cro/C1-type_HTH"/>
</dbReference>
<comment type="caution">
    <text evidence="3">The sequence shown here is derived from an EMBL/GenBank/DDBJ whole genome shotgun (WGS) entry which is preliminary data.</text>
</comment>
<protein>
    <submittedName>
        <fullName evidence="3">Helix-turn-helix domain-containing protein</fullName>
    </submittedName>
</protein>
<evidence type="ECO:0000259" key="2">
    <source>
        <dbReference type="PROSITE" id="PS50943"/>
    </source>
</evidence>
<sequence length="109" mass="12359">MKGGRIMKNLAEKLKDARLRLGFSQAYVAKCIGIGRSAVTQIELGNRKISAEEIQKFCQLYHVSADYLLNQDSMEAKQIVFARGFEELNENDQQEILNLIAFKKSMVGF</sequence>
<keyword evidence="1" id="KW-0238">DNA-binding</keyword>
<dbReference type="GO" id="GO:0003677">
    <property type="term" value="F:DNA binding"/>
    <property type="evidence" value="ECO:0007669"/>
    <property type="project" value="UniProtKB-KW"/>
</dbReference>
<feature type="domain" description="HTH cro/C1-type" evidence="2">
    <location>
        <begin position="14"/>
        <end position="68"/>
    </location>
</feature>
<dbReference type="Gene3D" id="1.10.260.40">
    <property type="entry name" value="lambda repressor-like DNA-binding domains"/>
    <property type="match status" value="1"/>
</dbReference>
<dbReference type="PROSITE" id="PS50943">
    <property type="entry name" value="HTH_CROC1"/>
    <property type="match status" value="1"/>
</dbReference>
<accession>A0A9D2HHL0</accession>
<dbReference type="SMART" id="SM00530">
    <property type="entry name" value="HTH_XRE"/>
    <property type="match status" value="1"/>
</dbReference>
<evidence type="ECO:0000256" key="1">
    <source>
        <dbReference type="ARBA" id="ARBA00023125"/>
    </source>
</evidence>
<organism evidence="3 4">
    <name type="scientific">Candidatus Lachnoclostridium stercoravium</name>
    <dbReference type="NCBI Taxonomy" id="2838633"/>
    <lineage>
        <taxon>Bacteria</taxon>
        <taxon>Bacillati</taxon>
        <taxon>Bacillota</taxon>
        <taxon>Clostridia</taxon>
        <taxon>Lachnospirales</taxon>
        <taxon>Lachnospiraceae</taxon>
    </lineage>
</organism>
<proteinExistence type="predicted"/>
<dbReference type="Proteomes" id="UP000823900">
    <property type="component" value="Unassembled WGS sequence"/>
</dbReference>
<dbReference type="Pfam" id="PF01381">
    <property type="entry name" value="HTH_3"/>
    <property type="match status" value="1"/>
</dbReference>
<dbReference type="PANTHER" id="PTHR46558">
    <property type="entry name" value="TRACRIPTIONAL REGULATORY PROTEIN-RELATED-RELATED"/>
    <property type="match status" value="1"/>
</dbReference>